<dbReference type="PANTHER" id="PTHR48077:SF3">
    <property type="entry name" value="TRYPTOPHAN SYNTHASE"/>
    <property type="match status" value="1"/>
</dbReference>
<dbReference type="InterPro" id="IPR006653">
    <property type="entry name" value="Trp_synth_b_CS"/>
</dbReference>
<comment type="caution">
    <text evidence="14">The sequence shown here is derived from an EMBL/GenBank/DDBJ whole genome shotgun (WGS) entry which is preliminary data.</text>
</comment>
<dbReference type="PROSITE" id="PS00168">
    <property type="entry name" value="TRP_SYNTHASE_BETA"/>
    <property type="match status" value="1"/>
</dbReference>
<organism evidence="14 15">
    <name type="scientific">Pseudomonas lutea</name>
    <dbReference type="NCBI Taxonomy" id="243924"/>
    <lineage>
        <taxon>Bacteria</taxon>
        <taxon>Pseudomonadati</taxon>
        <taxon>Pseudomonadota</taxon>
        <taxon>Gammaproteobacteria</taxon>
        <taxon>Pseudomonadales</taxon>
        <taxon>Pseudomonadaceae</taxon>
        <taxon>Pseudomonas</taxon>
    </lineage>
</organism>
<dbReference type="HAMAP" id="MF_00133">
    <property type="entry name" value="Trp_synth_beta"/>
    <property type="match status" value="1"/>
</dbReference>
<evidence type="ECO:0000256" key="9">
    <source>
        <dbReference type="ARBA" id="ARBA00023141"/>
    </source>
</evidence>
<dbReference type="GO" id="GO:0004834">
    <property type="term" value="F:tryptophan synthase activity"/>
    <property type="evidence" value="ECO:0007669"/>
    <property type="project" value="UniProtKB-UniRule"/>
</dbReference>
<evidence type="ECO:0000256" key="11">
    <source>
        <dbReference type="ARBA" id="ARBA00049047"/>
    </source>
</evidence>
<keyword evidence="10 12" id="KW-0456">Lyase</keyword>
<keyword evidence="7 12" id="KW-0822">Tryptophan biosynthesis</keyword>
<name>A0A9X8QHE6_9PSED</name>
<comment type="catalytic activity">
    <reaction evidence="11 12">
        <text>(1S,2R)-1-C-(indol-3-yl)glycerol 3-phosphate + L-serine = D-glyceraldehyde 3-phosphate + L-tryptophan + H2O</text>
        <dbReference type="Rhea" id="RHEA:10532"/>
        <dbReference type="ChEBI" id="CHEBI:15377"/>
        <dbReference type="ChEBI" id="CHEBI:33384"/>
        <dbReference type="ChEBI" id="CHEBI:57912"/>
        <dbReference type="ChEBI" id="CHEBI:58866"/>
        <dbReference type="ChEBI" id="CHEBI:59776"/>
        <dbReference type="EC" id="4.2.1.20"/>
    </reaction>
</comment>
<evidence type="ECO:0000256" key="2">
    <source>
        <dbReference type="ARBA" id="ARBA00002786"/>
    </source>
</evidence>
<keyword evidence="9 12" id="KW-0057">Aromatic amino acid biosynthesis</keyword>
<evidence type="ECO:0000256" key="8">
    <source>
        <dbReference type="ARBA" id="ARBA00022898"/>
    </source>
</evidence>
<dbReference type="PIRSF" id="PIRSF001413">
    <property type="entry name" value="Trp_syn_beta"/>
    <property type="match status" value="1"/>
</dbReference>
<sequence>MTDMTYSQGPDAQGMFGQFGGRYVAETLMPLILDLEREYTAAMKDQAFLDELAYFQRDYIGRPNPLYFAERLTEHFGGAKIYLKREELNHTGAHKINNCIGQILLAKRMGKTRIIAETGAGMHGVATATVAARFGLPCVIYMGTTDIDRQQANVFRMKLLGATVIPVTAGTGTLKDAMNEALRDWVTNVADTFYLIGTVAGPHPYPAMVRDFQAVIGREAKAQIFEKEGRLPDSLIACVGGGSNAMGLFHEFVDDKDVAIIGVEAGGHGVSTDKHAASLNGGVPGVLHGNRTFLLQDDDGQIIDAHSISAGLDYPGIGPEHAWLHDVKRVEYVPINDDEALAAFHQTCRLEGIIPALESAHALAEAYKRAPTLPKDHIMIVCLSGRGDKDMQTVMSHLGDKL</sequence>
<evidence type="ECO:0000256" key="3">
    <source>
        <dbReference type="ARBA" id="ARBA00004733"/>
    </source>
</evidence>
<dbReference type="SUPFAM" id="SSF53686">
    <property type="entry name" value="Tryptophan synthase beta subunit-like PLP-dependent enzymes"/>
    <property type="match status" value="1"/>
</dbReference>
<evidence type="ECO:0000259" key="13">
    <source>
        <dbReference type="Pfam" id="PF00291"/>
    </source>
</evidence>
<dbReference type="AlphaFoldDB" id="A0A9X8QHE6"/>
<gene>
    <name evidence="12" type="primary">trpB</name>
    <name evidence="14" type="ORF">SAMN05216409_101150</name>
</gene>
<evidence type="ECO:0000313" key="15">
    <source>
        <dbReference type="Proteomes" id="UP000183210"/>
    </source>
</evidence>
<comment type="subunit">
    <text evidence="5 12">Tetramer of two alpha and two beta chains.</text>
</comment>
<dbReference type="GO" id="GO:0005737">
    <property type="term" value="C:cytoplasm"/>
    <property type="evidence" value="ECO:0007669"/>
    <property type="project" value="TreeGrafter"/>
</dbReference>
<keyword evidence="6 12" id="KW-0028">Amino-acid biosynthesis</keyword>
<dbReference type="PANTHER" id="PTHR48077">
    <property type="entry name" value="TRYPTOPHAN SYNTHASE-RELATED"/>
    <property type="match status" value="1"/>
</dbReference>
<feature type="modified residue" description="N6-(pyridoxal phosphate)lysine" evidence="12">
    <location>
        <position position="95"/>
    </location>
</feature>
<dbReference type="FunFam" id="3.40.50.1100:FF:000004">
    <property type="entry name" value="Tryptophan synthase beta chain"/>
    <property type="match status" value="1"/>
</dbReference>
<dbReference type="InterPro" id="IPR023026">
    <property type="entry name" value="Trp_synth_beta/beta-like"/>
</dbReference>
<evidence type="ECO:0000256" key="5">
    <source>
        <dbReference type="ARBA" id="ARBA00011270"/>
    </source>
</evidence>
<protein>
    <recommendedName>
        <fullName evidence="12">Tryptophan synthase beta chain</fullName>
        <ecNumber evidence="12">4.2.1.20</ecNumber>
    </recommendedName>
</protein>
<keyword evidence="8 12" id="KW-0663">Pyridoxal phosphate</keyword>
<proteinExistence type="inferred from homology"/>
<dbReference type="Proteomes" id="UP000183210">
    <property type="component" value="Unassembled WGS sequence"/>
</dbReference>
<dbReference type="RefSeq" id="WP_074821002.1">
    <property type="nucleotide sequence ID" value="NZ_FOEV01000001.1"/>
</dbReference>
<dbReference type="EC" id="4.2.1.20" evidence="12"/>
<comment type="function">
    <text evidence="2 12">The beta subunit is responsible for the synthesis of L-tryptophan from indole and L-serine.</text>
</comment>
<evidence type="ECO:0000256" key="1">
    <source>
        <dbReference type="ARBA" id="ARBA00001933"/>
    </source>
</evidence>
<feature type="domain" description="Tryptophan synthase beta chain-like PALP" evidence="13">
    <location>
        <begin position="61"/>
        <end position="381"/>
    </location>
</feature>
<dbReference type="CDD" id="cd06446">
    <property type="entry name" value="Trp-synth_B"/>
    <property type="match status" value="1"/>
</dbReference>
<comment type="cofactor">
    <cofactor evidence="1 12">
        <name>pyridoxal 5'-phosphate</name>
        <dbReference type="ChEBI" id="CHEBI:597326"/>
    </cofactor>
</comment>
<evidence type="ECO:0000256" key="12">
    <source>
        <dbReference type="HAMAP-Rule" id="MF_00133"/>
    </source>
</evidence>
<evidence type="ECO:0000313" key="14">
    <source>
        <dbReference type="EMBL" id="SEP57876.1"/>
    </source>
</evidence>
<dbReference type="EMBL" id="FOEV01000001">
    <property type="protein sequence ID" value="SEP57876.1"/>
    <property type="molecule type" value="Genomic_DNA"/>
</dbReference>
<evidence type="ECO:0000256" key="7">
    <source>
        <dbReference type="ARBA" id="ARBA00022822"/>
    </source>
</evidence>
<dbReference type="Gene3D" id="3.40.50.1100">
    <property type="match status" value="2"/>
</dbReference>
<dbReference type="NCBIfam" id="TIGR00263">
    <property type="entry name" value="trpB"/>
    <property type="match status" value="1"/>
</dbReference>
<accession>A0A9X8QHE6</accession>
<comment type="pathway">
    <text evidence="3 12">Amino-acid biosynthesis; L-tryptophan biosynthesis; L-tryptophan from chorismate: step 5/5.</text>
</comment>
<dbReference type="InterPro" id="IPR036052">
    <property type="entry name" value="TrpB-like_PALP_sf"/>
</dbReference>
<evidence type="ECO:0000256" key="10">
    <source>
        <dbReference type="ARBA" id="ARBA00023239"/>
    </source>
</evidence>
<evidence type="ECO:0000256" key="6">
    <source>
        <dbReference type="ARBA" id="ARBA00022605"/>
    </source>
</evidence>
<dbReference type="Pfam" id="PF00291">
    <property type="entry name" value="PALP"/>
    <property type="match status" value="1"/>
</dbReference>
<dbReference type="GeneID" id="300265155"/>
<dbReference type="FunFam" id="3.40.50.1100:FF:000001">
    <property type="entry name" value="Tryptophan synthase beta chain"/>
    <property type="match status" value="1"/>
</dbReference>
<evidence type="ECO:0000256" key="4">
    <source>
        <dbReference type="ARBA" id="ARBA00009982"/>
    </source>
</evidence>
<dbReference type="InterPro" id="IPR006654">
    <property type="entry name" value="Trp_synth_beta"/>
</dbReference>
<reference evidence="14 15" key="1">
    <citation type="submission" date="2016-10" db="EMBL/GenBank/DDBJ databases">
        <authorList>
            <person name="Varghese N."/>
            <person name="Submissions S."/>
        </authorList>
    </citation>
    <scope>NUCLEOTIDE SEQUENCE [LARGE SCALE GENOMIC DNA]</scope>
    <source>
        <strain evidence="14 15">LMG 21974</strain>
    </source>
</reference>
<comment type="similarity">
    <text evidence="4 12">Belongs to the TrpB family.</text>
</comment>
<dbReference type="InterPro" id="IPR001926">
    <property type="entry name" value="TrpB-like_PALP"/>
</dbReference>